<evidence type="ECO:0000256" key="1">
    <source>
        <dbReference type="SAM" id="Phobius"/>
    </source>
</evidence>
<name>A0A1A6HI50_NEOLE</name>
<feature type="transmembrane region" description="Helical" evidence="1">
    <location>
        <begin position="64"/>
        <end position="89"/>
    </location>
</feature>
<dbReference type="PANTHER" id="PTHR24061">
    <property type="entry name" value="CALCIUM-SENSING RECEPTOR-RELATED"/>
    <property type="match status" value="1"/>
</dbReference>
<organism evidence="2 3">
    <name type="scientific">Neotoma lepida</name>
    <name type="common">Desert woodrat</name>
    <dbReference type="NCBI Taxonomy" id="56216"/>
    <lineage>
        <taxon>Eukaryota</taxon>
        <taxon>Metazoa</taxon>
        <taxon>Chordata</taxon>
        <taxon>Craniata</taxon>
        <taxon>Vertebrata</taxon>
        <taxon>Euteleostomi</taxon>
        <taxon>Mammalia</taxon>
        <taxon>Eutheria</taxon>
        <taxon>Euarchontoglires</taxon>
        <taxon>Glires</taxon>
        <taxon>Rodentia</taxon>
        <taxon>Myomorpha</taxon>
        <taxon>Muroidea</taxon>
        <taxon>Cricetidae</taxon>
        <taxon>Neotominae</taxon>
        <taxon>Neotoma</taxon>
    </lineage>
</organism>
<accession>A0A1A6HI50</accession>
<keyword evidence="1" id="KW-1133">Transmembrane helix</keyword>
<sequence length="146" mass="15965">QRGALLFVGHPNTDTCILWQNIFGFHFGSIHSVGQNCSCSQVLQDIYSEHGHLIIIMCNKSSAFAFDCVLGYLGVMFLQSYLCFSHPGICLTYSEKPSSWLSACWCSALPHHIMVAVEVISILAFSAGILGLIFGPKCNITLSTSE</sequence>
<reference evidence="2 3" key="1">
    <citation type="submission" date="2016-06" db="EMBL/GenBank/DDBJ databases">
        <title>The Draft Genome Sequence and Annotation of the Desert Woodrat Neotoma lepida.</title>
        <authorList>
            <person name="Campbell M."/>
            <person name="Oakeson K.F."/>
            <person name="Yandell M."/>
            <person name="Halpert J.R."/>
            <person name="Dearing D."/>
        </authorList>
    </citation>
    <scope>NUCLEOTIDE SEQUENCE [LARGE SCALE GENOMIC DNA]</scope>
    <source>
        <strain evidence="2">417</strain>
        <tissue evidence="2">Liver</tissue>
    </source>
</reference>
<dbReference type="InterPro" id="IPR000068">
    <property type="entry name" value="GPCR_3_Ca_sens_rcpt-rel"/>
</dbReference>
<keyword evidence="3" id="KW-1185">Reference proteome</keyword>
<feature type="non-terminal residue" evidence="2">
    <location>
        <position position="1"/>
    </location>
</feature>
<feature type="transmembrane region" description="Helical" evidence="1">
    <location>
        <begin position="109"/>
        <end position="134"/>
    </location>
</feature>
<dbReference type="Proteomes" id="UP000092124">
    <property type="component" value="Unassembled WGS sequence"/>
</dbReference>
<dbReference type="GO" id="GO:0005886">
    <property type="term" value="C:plasma membrane"/>
    <property type="evidence" value="ECO:0007669"/>
    <property type="project" value="TreeGrafter"/>
</dbReference>
<dbReference type="AlphaFoldDB" id="A0A1A6HI50"/>
<gene>
    <name evidence="2" type="ORF">A6R68_19703</name>
</gene>
<protein>
    <submittedName>
        <fullName evidence="2">Uncharacterized protein</fullName>
    </submittedName>
</protein>
<dbReference type="GO" id="GO:0004930">
    <property type="term" value="F:G protein-coupled receptor activity"/>
    <property type="evidence" value="ECO:0007669"/>
    <property type="project" value="InterPro"/>
</dbReference>
<comment type="caution">
    <text evidence="2">The sequence shown here is derived from an EMBL/GenBank/DDBJ whole genome shotgun (WGS) entry which is preliminary data.</text>
</comment>
<dbReference type="OrthoDB" id="5984008at2759"/>
<dbReference type="PANTHER" id="PTHR24061:SF545">
    <property type="entry name" value="VOMERONASAL 2, RECEPTOR 118-RELATED"/>
    <property type="match status" value="1"/>
</dbReference>
<evidence type="ECO:0000313" key="3">
    <source>
        <dbReference type="Proteomes" id="UP000092124"/>
    </source>
</evidence>
<keyword evidence="1" id="KW-0812">Transmembrane</keyword>
<evidence type="ECO:0000313" key="2">
    <source>
        <dbReference type="EMBL" id="OBS77909.1"/>
    </source>
</evidence>
<dbReference type="EMBL" id="LZPO01027703">
    <property type="protein sequence ID" value="OBS77909.1"/>
    <property type="molecule type" value="Genomic_DNA"/>
</dbReference>
<keyword evidence="1" id="KW-0472">Membrane</keyword>
<dbReference type="STRING" id="56216.A0A1A6HI50"/>
<feature type="non-terminal residue" evidence="2">
    <location>
        <position position="146"/>
    </location>
</feature>
<proteinExistence type="predicted"/>